<comment type="caution">
    <text evidence="15">The sequence shown here is derived from an EMBL/GenBank/DDBJ whole genome shotgun (WGS) entry which is preliminary data.</text>
</comment>
<keyword evidence="3" id="KW-0596">Phosphopantetheine</keyword>
<dbReference type="PANTHER" id="PTHR43775:SF7">
    <property type="entry name" value="FATTY ACID SYNTHASE"/>
    <property type="match status" value="1"/>
</dbReference>
<evidence type="ECO:0000256" key="13">
    <source>
        <dbReference type="ARBA" id="ARBA00044883"/>
    </source>
</evidence>
<dbReference type="InterPro" id="IPR014031">
    <property type="entry name" value="Ketoacyl_synth_C"/>
</dbReference>
<keyword evidence="8" id="KW-0560">Oxidoreductase</keyword>
<organism evidence="15 16">
    <name type="scientific">Lasius niger</name>
    <name type="common">Black garden ant</name>
    <dbReference type="NCBI Taxonomy" id="67767"/>
    <lineage>
        <taxon>Eukaryota</taxon>
        <taxon>Metazoa</taxon>
        <taxon>Ecdysozoa</taxon>
        <taxon>Arthropoda</taxon>
        <taxon>Hexapoda</taxon>
        <taxon>Insecta</taxon>
        <taxon>Pterygota</taxon>
        <taxon>Neoptera</taxon>
        <taxon>Endopterygota</taxon>
        <taxon>Hymenoptera</taxon>
        <taxon>Apocrita</taxon>
        <taxon>Aculeata</taxon>
        <taxon>Formicoidea</taxon>
        <taxon>Formicidae</taxon>
        <taxon>Formicinae</taxon>
        <taxon>Lasius</taxon>
        <taxon>Lasius</taxon>
    </lineage>
</organism>
<dbReference type="AlphaFoldDB" id="A0A0J7JTX8"/>
<evidence type="ECO:0000256" key="4">
    <source>
        <dbReference type="ARBA" id="ARBA00022516"/>
    </source>
</evidence>
<dbReference type="Pfam" id="PF02801">
    <property type="entry name" value="Ketoacyl-synt_C"/>
    <property type="match status" value="1"/>
</dbReference>
<evidence type="ECO:0000256" key="5">
    <source>
        <dbReference type="ARBA" id="ARBA00022801"/>
    </source>
</evidence>
<keyword evidence="16" id="KW-1185">Reference proteome</keyword>
<evidence type="ECO:0000256" key="8">
    <source>
        <dbReference type="ARBA" id="ARBA00023002"/>
    </source>
</evidence>
<dbReference type="EC" id="2.3.1.85" evidence="1"/>
<evidence type="ECO:0000256" key="10">
    <source>
        <dbReference type="ARBA" id="ARBA00023098"/>
    </source>
</evidence>
<dbReference type="CDD" id="cd00833">
    <property type="entry name" value="PKS"/>
    <property type="match status" value="1"/>
</dbReference>
<accession>A0A0J7JTX8</accession>
<feature type="non-terminal residue" evidence="15">
    <location>
        <position position="172"/>
    </location>
</feature>
<reference evidence="15 16" key="1">
    <citation type="submission" date="2015-04" db="EMBL/GenBank/DDBJ databases">
        <title>Lasius niger genome sequencing.</title>
        <authorList>
            <person name="Konorov E.A."/>
            <person name="Nikitin M.A."/>
            <person name="Kirill M.V."/>
            <person name="Chang P."/>
        </authorList>
    </citation>
    <scope>NUCLEOTIDE SEQUENCE [LARGE SCALE GENOMIC DNA]</scope>
    <source>
        <tissue evidence="15">Whole</tissue>
    </source>
</reference>
<evidence type="ECO:0000256" key="12">
    <source>
        <dbReference type="ARBA" id="ARBA00023268"/>
    </source>
</evidence>
<gene>
    <name evidence="15" type="ORF">RF55_26212</name>
</gene>
<keyword evidence="7" id="KW-0521">NADP</keyword>
<dbReference type="InterPro" id="IPR016039">
    <property type="entry name" value="Thiolase-like"/>
</dbReference>
<feature type="domain" description="Ketosynthase family 3 (KS3)" evidence="14">
    <location>
        <begin position="1"/>
        <end position="172"/>
    </location>
</feature>
<keyword evidence="9" id="KW-0520">NAD</keyword>
<evidence type="ECO:0000256" key="7">
    <source>
        <dbReference type="ARBA" id="ARBA00022857"/>
    </source>
</evidence>
<dbReference type="STRING" id="67767.A0A0J7JTX8"/>
<evidence type="ECO:0000256" key="9">
    <source>
        <dbReference type="ARBA" id="ARBA00023027"/>
    </source>
</evidence>
<dbReference type="PROSITE" id="PS52004">
    <property type="entry name" value="KS3_2"/>
    <property type="match status" value="1"/>
</dbReference>
<keyword evidence="4" id="KW-0444">Lipid biosynthesis</keyword>
<dbReference type="GO" id="GO:0016787">
    <property type="term" value="F:hydrolase activity"/>
    <property type="evidence" value="ECO:0007669"/>
    <property type="project" value="UniProtKB-KW"/>
</dbReference>
<evidence type="ECO:0000256" key="3">
    <source>
        <dbReference type="ARBA" id="ARBA00022450"/>
    </source>
</evidence>
<dbReference type="Proteomes" id="UP000036403">
    <property type="component" value="Unassembled WGS sequence"/>
</dbReference>
<comment type="catalytic activity">
    <reaction evidence="13">
        <text>acetyl-CoA + n malonyl-CoA + 2n NADPH + 2n H(+) = a long-chain fatty acid + (n+1) CoA + n CO2 + 2n NADP(+).</text>
        <dbReference type="EC" id="2.3.1.85"/>
    </reaction>
</comment>
<dbReference type="SMART" id="SM00825">
    <property type="entry name" value="PKS_KS"/>
    <property type="match status" value="1"/>
</dbReference>
<keyword evidence="5" id="KW-0378">Hydrolase</keyword>
<dbReference type="Pfam" id="PF00109">
    <property type="entry name" value="ketoacyl-synt"/>
    <property type="match status" value="1"/>
</dbReference>
<evidence type="ECO:0000256" key="11">
    <source>
        <dbReference type="ARBA" id="ARBA00023160"/>
    </source>
</evidence>
<dbReference type="InterPro" id="IPR050091">
    <property type="entry name" value="PKS_NRPS_Biosynth_Enz"/>
</dbReference>
<dbReference type="PANTHER" id="PTHR43775">
    <property type="entry name" value="FATTY ACID SYNTHASE"/>
    <property type="match status" value="1"/>
</dbReference>
<protein>
    <recommendedName>
        <fullName evidence="2">Fatty acid synthase</fullName>
        <ecNumber evidence="1">2.3.1.85</ecNumber>
    </recommendedName>
</protein>
<dbReference type="InterPro" id="IPR014030">
    <property type="entry name" value="Ketoacyl_synth_N"/>
</dbReference>
<dbReference type="GO" id="GO:0006633">
    <property type="term" value="P:fatty acid biosynthetic process"/>
    <property type="evidence" value="ECO:0007669"/>
    <property type="project" value="UniProtKB-KW"/>
</dbReference>
<dbReference type="PaxDb" id="67767-A0A0J7JTX8"/>
<keyword evidence="10" id="KW-0443">Lipid metabolism</keyword>
<evidence type="ECO:0000313" key="15">
    <source>
        <dbReference type="EMBL" id="KMQ81474.1"/>
    </source>
</evidence>
<dbReference type="EMBL" id="LBMM01035169">
    <property type="protein sequence ID" value="KMQ81474.1"/>
    <property type="molecule type" value="Genomic_DNA"/>
</dbReference>
<dbReference type="InterPro" id="IPR020841">
    <property type="entry name" value="PKS_Beta-ketoAc_synthase_dom"/>
</dbReference>
<evidence type="ECO:0000256" key="1">
    <source>
        <dbReference type="ARBA" id="ARBA00012873"/>
    </source>
</evidence>
<keyword evidence="6" id="KW-0276">Fatty acid metabolism</keyword>
<name>A0A0J7JTX8_LASNI</name>
<keyword evidence="11" id="KW-0275">Fatty acid biosynthesis</keyword>
<dbReference type="OrthoDB" id="7630912at2759"/>
<evidence type="ECO:0000256" key="6">
    <source>
        <dbReference type="ARBA" id="ARBA00022832"/>
    </source>
</evidence>
<evidence type="ECO:0000313" key="16">
    <source>
        <dbReference type="Proteomes" id="UP000036403"/>
    </source>
</evidence>
<sequence>MFANRISYAFDFIGPSYALDTVCSSSLIAMHQAVVAIRTGQCDAAIVGGLNIILDPANTIHFNKLNMLSKDGRCKSFDITADGYVRAEAVVAIYLQKATNARRIYATVINTANNTDGYKSKGIMNPSSDIQYMMLHEVYSEAGIDPEDVDYVEAHGTGTQAGDSCELAAIDK</sequence>
<dbReference type="GO" id="GO:0016491">
    <property type="term" value="F:oxidoreductase activity"/>
    <property type="evidence" value="ECO:0007669"/>
    <property type="project" value="UniProtKB-KW"/>
</dbReference>
<dbReference type="SUPFAM" id="SSF53901">
    <property type="entry name" value="Thiolase-like"/>
    <property type="match status" value="1"/>
</dbReference>
<evidence type="ECO:0000256" key="2">
    <source>
        <dbReference type="ARBA" id="ARBA00018769"/>
    </source>
</evidence>
<evidence type="ECO:0000259" key="14">
    <source>
        <dbReference type="PROSITE" id="PS52004"/>
    </source>
</evidence>
<dbReference type="Gene3D" id="3.40.47.10">
    <property type="match status" value="1"/>
</dbReference>
<keyword evidence="12" id="KW-0511">Multifunctional enzyme</keyword>
<dbReference type="GO" id="GO:0004312">
    <property type="term" value="F:fatty acid synthase activity"/>
    <property type="evidence" value="ECO:0007669"/>
    <property type="project" value="UniProtKB-EC"/>
</dbReference>
<proteinExistence type="predicted"/>